<protein>
    <submittedName>
        <fullName evidence="2">Predicted protein</fullName>
    </submittedName>
</protein>
<gene>
    <name evidence="2" type="ORF">NAEGRDRAFT_68110</name>
</gene>
<proteinExistence type="predicted"/>
<dbReference type="OrthoDB" id="10267193at2759"/>
<dbReference type="VEuPathDB" id="AmoebaDB:NAEGRDRAFT_68110"/>
<keyword evidence="1" id="KW-0175">Coiled coil</keyword>
<evidence type="ECO:0000313" key="2">
    <source>
        <dbReference type="EMBL" id="EFC44128.1"/>
    </source>
</evidence>
<evidence type="ECO:0000313" key="3">
    <source>
        <dbReference type="Proteomes" id="UP000006671"/>
    </source>
</evidence>
<dbReference type="AlphaFoldDB" id="D2VGV5"/>
<dbReference type="InParanoid" id="D2VGV5"/>
<dbReference type="RefSeq" id="XP_002676872.1">
    <property type="nucleotide sequence ID" value="XM_002676826.1"/>
</dbReference>
<dbReference type="GeneID" id="8847879"/>
<accession>D2VGV5</accession>
<dbReference type="EMBL" id="GG738870">
    <property type="protein sequence ID" value="EFC44128.1"/>
    <property type="molecule type" value="Genomic_DNA"/>
</dbReference>
<organism evidence="3">
    <name type="scientific">Naegleria gruberi</name>
    <name type="common">Amoeba</name>
    <dbReference type="NCBI Taxonomy" id="5762"/>
    <lineage>
        <taxon>Eukaryota</taxon>
        <taxon>Discoba</taxon>
        <taxon>Heterolobosea</taxon>
        <taxon>Tetramitia</taxon>
        <taxon>Eutetramitia</taxon>
        <taxon>Vahlkampfiidae</taxon>
        <taxon>Naegleria</taxon>
    </lineage>
</organism>
<reference evidence="2 3" key="1">
    <citation type="journal article" date="2010" name="Cell">
        <title>The genome of Naegleria gruberi illuminates early eukaryotic versatility.</title>
        <authorList>
            <person name="Fritz-Laylin L.K."/>
            <person name="Prochnik S.E."/>
            <person name="Ginger M.L."/>
            <person name="Dacks J.B."/>
            <person name="Carpenter M.L."/>
            <person name="Field M.C."/>
            <person name="Kuo A."/>
            <person name="Paredez A."/>
            <person name="Chapman J."/>
            <person name="Pham J."/>
            <person name="Shu S."/>
            <person name="Neupane R."/>
            <person name="Cipriano M."/>
            <person name="Mancuso J."/>
            <person name="Tu H."/>
            <person name="Salamov A."/>
            <person name="Lindquist E."/>
            <person name="Shapiro H."/>
            <person name="Lucas S."/>
            <person name="Grigoriev I.V."/>
            <person name="Cande W.Z."/>
            <person name="Fulton C."/>
            <person name="Rokhsar D.S."/>
            <person name="Dawson S.C."/>
        </authorList>
    </citation>
    <scope>NUCLEOTIDE SEQUENCE [LARGE SCALE GENOMIC DNA]</scope>
    <source>
        <strain evidence="2 3">NEG-M</strain>
    </source>
</reference>
<dbReference type="Proteomes" id="UP000006671">
    <property type="component" value="Unassembled WGS sequence"/>
</dbReference>
<dbReference type="KEGG" id="ngr:NAEGRDRAFT_68110"/>
<feature type="coiled-coil region" evidence="1">
    <location>
        <begin position="132"/>
        <end position="159"/>
    </location>
</feature>
<name>D2VGV5_NAEGR</name>
<keyword evidence="3" id="KW-1185">Reference proteome</keyword>
<sequence>MDHEKISNIMKWLKLNNRDGVELLRNYLPSIIEQFSKECKKAGNSKLLSELTSLIYCVLKCDKNVIQSSDIETVKNSIKELLENGFKFTSINGNESVEEILKNEKFEDVSIQLSGFINTIKIAEELDVNLTIKDIQNTIQNLNNRNLILSKLQNDYENRIGESLEKIQRGIEITQEEKEYMRKLENKYENPNANSESFFLSSFIMDLYKRQIISKDDLKSNETVMNFLRKEFKGNNHLSYIPSGYLLVDLDDISKESIFNSRLPSSNREQALITLKQKLRVPTWNHLWNI</sequence>
<evidence type="ECO:0000256" key="1">
    <source>
        <dbReference type="SAM" id="Coils"/>
    </source>
</evidence>